<dbReference type="GO" id="GO:0005085">
    <property type="term" value="F:guanyl-nucleotide exchange factor activity"/>
    <property type="evidence" value="ECO:0007669"/>
    <property type="project" value="UniProtKB-KW"/>
</dbReference>
<feature type="region of interest" description="Disordered" evidence="19">
    <location>
        <begin position="444"/>
        <end position="468"/>
    </location>
</feature>
<feature type="compositionally biased region" description="Polar residues" evidence="19">
    <location>
        <begin position="719"/>
        <end position="731"/>
    </location>
</feature>
<keyword evidence="5" id="KW-0488">Methylation</keyword>
<dbReference type="Gene3D" id="3.30.60.20">
    <property type="match status" value="1"/>
</dbReference>
<dbReference type="GO" id="GO:0016020">
    <property type="term" value="C:membrane"/>
    <property type="evidence" value="ECO:0007669"/>
    <property type="project" value="UniProtKB-SubCell"/>
</dbReference>
<evidence type="ECO:0000256" key="1">
    <source>
        <dbReference type="ARBA" id="ARBA00004123"/>
    </source>
</evidence>
<evidence type="ECO:0000256" key="14">
    <source>
        <dbReference type="ARBA" id="ARBA00023242"/>
    </source>
</evidence>
<keyword evidence="14" id="KW-0539">Nucleus</keyword>
<sequence>MVLMLRTGAMPPPGERPPIVFLRGEVSWVMKLNPQQAPLYGDCVVTVLLAEEDKVEDDVVFYLVFLGSTLRHCTSTRKVSSDTLETIAPGHDCCETVKVQLCASKEGLPVFVVAEEDFHFVQDEAYDAAQFLATSAGNQQALNFTRFLDQSGPPSGDVNSLDKKLVLAFRHLKLPAEWNVLGTDQSLHDAGPRETLMHFAVRLGLLRLTWFLLQKPGGRGALSIHNQEGATPVSLALERGYHKLHQLLTEENAGEPDSWSSLSYEIPYGDCSVRHHRELDIYTLTSESDSHHEHPFPGDSCTGPIFKLMNIQQQLMKTNLKQMDSLMPLMMTAQDPSSAPETDGQFLPCAPEPTDPQRLSSSEETESTQCCPGSPVAQTESPCDLSSIVEEENTDRSCRKKNKGVERKGEEVEPAPIVDSGTVSDQDSCLQSLPDCGVKGTEGLSSCGNRNEETGTKSSGMPTDQESLSSGDAVLQRDLVMEPGTAQYSSGGELGGISTTNVSTPDTAGEMEHGLMNPDATVWKNVLQEGESTKERFENSNIGTAGASDVHVTSKPVDKISVPNCAPAASSLDGNKPAESSLAFSNEETSTEKTAETETSRSHEESADAPVDQNSVVIPAAAKDKISDGLEPYTVLAAGIGEAMSPSDLALLGLEEDVMPHQNSETNSSHAQSQKGKSSPICSTTGDDKLCADSACQQNTVTSSGDLVAKLCDNIVSEPESTTARQPSSQDPPDASHCEDPQAHTVTSDPVRDTQERVDFCPFKVVDNKGQRKDVKLDKPLTNMLEVVSHPHPVVPKMEKELVPDQAVISDSTFSLANSPGSESVTKDDALSFVPSQKEKGTATPELHMATDYRVGQDGDSNEPDTPPLEDRAADLSTSSTAAELQHGMGNTSLTGLGGEHEGPAPPAIPEALNIKGNTDSSLQSVGKATLALDSVLTEEGKLLVVSESSAAQEQDKDKAVTCSSIKENALSSGTLQEEQRTPPPGQDTQQFHEKSISADYAKDKALQLSNSPGASSAFLKAETEHNKEVAPQVSLLTQGGAAQSLVPPGASLATESRQEALGAEHNSSALLPDGSDGSDALNCSQPSPLDVGVKNTQSQGKTSACEVSGNVTVDVTGVNALQGMAEPRRENISHNTQDILIPNILLSQEKNAVLGLPVALQDKAVTDPQGVGTPEMIPLDWEKGKLEGADHSCTMGDAEEAQIDDEAHPVLLQPVAKELPTDMELSAHDDGAPAGVREVMRAPPSGRERSTPSLPCTVSAQDAPLPKGADLIEEAASCIVDAVIEQVKAAGALLTEGEACHMSLSSPELGPLTKGLESAFTEKVSTFPPGESLPMGSTPEEATGSLAGCFAGREEPEKIILPVQGPEPAAEMPDVKAEDEVDFRASSISEEVAVGSIAATLKMKQGPMTQAINRENWCTIEPCPDAASLLASKQSPECENFLDVGLGRECTSKQGVLKRESGSDSDLFHSPSDDMDSIIFPKPEEEQLACDITGSSSSTDDTASLDRHSSHGSDVSLSQILKPNRSRDRQSLDGFYSHGMGAEGRESESEPADPGDVEEEEMDSITEVPANCSVLRSSMRSLSPFRRHSWGPGKNAASDAEMNHRSFSLEGLTGGAGVGNKPSSSLEVSSANAEELRHPFSGEERVDSLVSLSEEDLESGQREHRMFDQQICHRSKQQGFNYCTSAISSPLTKSISLMTISHPGLDNSRPFHSTFHNTSANLTESITEENYNFLPHSPSKKDSEWKSGTKVSRTFSYIKNKMSSSKKSKHASWHGGRIMSIKWARFHEVPHITVRFIGPKHGEEKEKEKDKIKEKEKDSKDKEKDKKTVNGHTFSSIPVVGPISCSQCMKPFTNKDAYTCANCSAFVHKGCRESLASCAKVKMKPKGSLQAHDTSSLPTVIMRNKPSQPKERPRSAVLLVDETTTTPIFANRRSQQSVSLSKSVSIQNITGVGNDENMSNTWKFLSHSTDSLNKISKVNESTESLTDEGVGTDMNEGQLLGDFEIESKQLEAESWSRIIDSKFLKQQKKDVVKRQEVIYELMQTEFHHVRTLKIMSGVYSQGMMADLLFEQQMVEKLFPCLDELISIHSQFFQRILERKKESLVDKSEKNFLIKRIGDVLVNQFSGENAERLKKTYGKFCGQHNQSVNYFKDLYAKDKRFQAFVKKKMSSSVVRRLGIPECILLVTQRITKYPVLFQRILQCTKDNEVEQEDLAQSLSLVKDVIGAVDSKVASYEKKVRLNEIYTKTDSKSIMRMKSGQMFAKEDLKRKKLVRDGSVFLKNAAGRLKEVQAVLLTDILVFLQEKDQKYIFASLDQKSTVISLKKLIVREVAHEEKGLFLISMGMTDPEMVEVHASSKEERNSWIQIIQDTINTLNRDEDEGIPSENEEEKKMLDTRARELKEQLQQKDQKILLLLEEKEMIFRDMAECSTPLPEDCSPTHSPRVLFRSNTEEALKGGPLMKSAINEVEILQGLVSGNLGGTLGPTVSSPIEQDVVGPVSLPRRAETFGGFDSHQMNASKGGEKEEGDDGQDLRRTESDSGLKKGGNANLVFMLKRNSEQVVQSVVHLYELLSALQGVVLQQDSYIEDQKLVLSERALTRSLSRPSSLIEQEKQRSLEKQRQDLANLQKQQAQYLEEKRRREREWEARERELREREALLAQREEEVQQGQQDLEKEREELQQKKGTYQYDLERLRAAQKQLEREQEQLRREAERLSQRQTERDLCQVSHPHTKLMRIPSFFPSPEEPPSPSAPSIAKSGSLDSELSVSPKRNSISRTHKDKGPFHILSSTSQTNKGPEGQSQAPASTSASTRLFGLTKPKEKKEKKKKNKTSRSQPGDTDGCLLLGFAFAFPTVFSSLFT</sequence>
<organism evidence="23 24">
    <name type="scientific">Pan troglodytes</name>
    <name type="common">Chimpanzee</name>
    <dbReference type="NCBI Taxonomy" id="9598"/>
    <lineage>
        <taxon>Eukaryota</taxon>
        <taxon>Metazoa</taxon>
        <taxon>Chordata</taxon>
        <taxon>Craniata</taxon>
        <taxon>Vertebrata</taxon>
        <taxon>Euteleostomi</taxon>
        <taxon>Mammalia</taxon>
        <taxon>Eutheria</taxon>
        <taxon>Euarchontoglires</taxon>
        <taxon>Primates</taxon>
        <taxon>Haplorrhini</taxon>
        <taxon>Catarrhini</taxon>
        <taxon>Hominidae</taxon>
        <taxon>Pan</taxon>
    </lineage>
</organism>
<dbReference type="SMART" id="SM00233">
    <property type="entry name" value="PH"/>
    <property type="match status" value="1"/>
</dbReference>
<comment type="subunit">
    <text evidence="15">Interacts with the cAMP-dependent protein kinase (PKA) holoenzyme and with the regulatory subunit PRKAR2A. Interacts with RHOA. Also interacts with RHOB and RHOC. Identified in a ternary complex with RHOA and PRKAR2A. Identified in a complex with NR3C1 and RHOA. Interacts with BRAF and KSR1. Identified in a complex with BRAF and KSR1. Component of a signaling complex containing at least AKAP13, PKN1, MAPK14, ZAK and MAP2K3. Within this complex, AKAP13 interacts directly with PKN1, which in turn recruits MAPK14, MAP2K3 and ZAK. Interacts (phosphorylated form) with YWHAB and YWHAZ. Interaction with YWHAB inhibits activation of RHOA, interferes with PKN1 binding and activation of MAP kinases. Interacts with GNA12. Interacts with IKBKB. Interacts with ESR1, THRA, PPARA and NME2. Interacts (via the C-terminal domain after the PH domain) with MEF2C and RXRB. Interacts (via the C-terminal domain after the PH domain) with PRKD1.</text>
</comment>
<evidence type="ECO:0000256" key="19">
    <source>
        <dbReference type="SAM" id="MobiDB-lite"/>
    </source>
</evidence>
<feature type="region of interest" description="Disordered" evidence="19">
    <location>
        <begin position="719"/>
        <end position="753"/>
    </location>
</feature>
<dbReference type="PROSITE" id="PS50003">
    <property type="entry name" value="PH_DOMAIN"/>
    <property type="match status" value="1"/>
</dbReference>
<feature type="compositionally biased region" description="Polar residues" evidence="19">
    <location>
        <begin position="2760"/>
        <end position="2775"/>
    </location>
</feature>
<feature type="region of interest" description="Disordered" evidence="19">
    <location>
        <begin position="1614"/>
        <end position="1654"/>
    </location>
</feature>
<dbReference type="FunFam" id="1.20.900.10:FF:000004">
    <property type="entry name" value="Rho guanine nucleotide exchange factor 2"/>
    <property type="match status" value="1"/>
</dbReference>
<keyword evidence="12 18" id="KW-0175">Coiled coil</keyword>
<accession>A0A2J8L5Y9</accession>
<feature type="compositionally biased region" description="Polar residues" evidence="19">
    <location>
        <begin position="968"/>
        <end position="977"/>
    </location>
</feature>
<evidence type="ECO:0000256" key="4">
    <source>
        <dbReference type="ARBA" id="ARBA00004544"/>
    </source>
</evidence>
<evidence type="ECO:0000256" key="10">
    <source>
        <dbReference type="ARBA" id="ARBA00022771"/>
    </source>
</evidence>
<dbReference type="GO" id="GO:0005938">
    <property type="term" value="C:cell cortex"/>
    <property type="evidence" value="ECO:0007669"/>
    <property type="project" value="UniProtKB-SubCell"/>
</dbReference>
<dbReference type="CDD" id="cd20878">
    <property type="entry name" value="C1_AKAP13"/>
    <property type="match status" value="1"/>
</dbReference>
<dbReference type="Pfam" id="PF17838">
    <property type="entry name" value="PH_16"/>
    <property type="match status" value="1"/>
</dbReference>
<dbReference type="SUPFAM" id="SSF57889">
    <property type="entry name" value="Cysteine-rich domain"/>
    <property type="match status" value="1"/>
</dbReference>
<evidence type="ECO:0000256" key="6">
    <source>
        <dbReference type="ARBA" id="ARBA00022490"/>
    </source>
</evidence>
<evidence type="ECO:0000256" key="3">
    <source>
        <dbReference type="ARBA" id="ARBA00004514"/>
    </source>
</evidence>
<evidence type="ECO:0000259" key="21">
    <source>
        <dbReference type="PROSITE" id="PS50010"/>
    </source>
</evidence>
<evidence type="ECO:0000256" key="8">
    <source>
        <dbReference type="ARBA" id="ARBA00022658"/>
    </source>
</evidence>
<evidence type="ECO:0000256" key="11">
    <source>
        <dbReference type="ARBA" id="ARBA00022833"/>
    </source>
</evidence>
<dbReference type="GO" id="GO:0005829">
    <property type="term" value="C:cytosol"/>
    <property type="evidence" value="ECO:0007669"/>
    <property type="project" value="UniProtKB-SubCell"/>
</dbReference>
<feature type="region of interest" description="Disordered" evidence="19">
    <location>
        <begin position="568"/>
        <end position="616"/>
    </location>
</feature>
<feature type="compositionally biased region" description="Basic and acidic residues" evidence="19">
    <location>
        <begin position="2705"/>
        <end position="2724"/>
    </location>
</feature>
<feature type="compositionally biased region" description="Low complexity" evidence="19">
    <location>
        <begin position="2800"/>
        <end position="2811"/>
    </location>
</feature>
<keyword evidence="10" id="KW-0863">Zinc-finger</keyword>
<feature type="region of interest" description="Disordered" evidence="19">
    <location>
        <begin position="531"/>
        <end position="550"/>
    </location>
</feature>
<dbReference type="Gene3D" id="2.30.29.30">
    <property type="entry name" value="Pleckstrin-homology domain (PH domain)/Phosphotyrosine-binding domain (PTB)"/>
    <property type="match status" value="1"/>
</dbReference>
<feature type="compositionally biased region" description="Acidic residues" evidence="19">
    <location>
        <begin position="1550"/>
        <end position="1565"/>
    </location>
</feature>
<dbReference type="InterPro" id="IPR035899">
    <property type="entry name" value="DBL_dom_sf"/>
</dbReference>
<dbReference type="CDD" id="cd13392">
    <property type="entry name" value="PH_AKAP13"/>
    <property type="match status" value="1"/>
</dbReference>
<evidence type="ECO:0000259" key="20">
    <source>
        <dbReference type="PROSITE" id="PS50003"/>
    </source>
</evidence>
<dbReference type="InterPro" id="IPR000219">
    <property type="entry name" value="DH_dom"/>
</dbReference>
<dbReference type="InterPro" id="IPR002219">
    <property type="entry name" value="PKC_DAG/PE"/>
</dbReference>
<reference evidence="23 24" key="1">
    <citation type="submission" date="2017-12" db="EMBL/GenBank/DDBJ databases">
        <title>High-resolution comparative analysis of great ape genomes.</title>
        <authorList>
            <person name="Pollen A."/>
            <person name="Hastie A."/>
            <person name="Hormozdiari F."/>
            <person name="Dougherty M."/>
            <person name="Liu R."/>
            <person name="Chaisson M."/>
            <person name="Hoppe E."/>
            <person name="Hill C."/>
            <person name="Pang A."/>
            <person name="Hillier L."/>
            <person name="Baker C."/>
            <person name="Armstrong J."/>
            <person name="Shendure J."/>
            <person name="Paten B."/>
            <person name="Wilson R."/>
            <person name="Chao H."/>
            <person name="Schneider V."/>
            <person name="Ventura M."/>
            <person name="Kronenberg Z."/>
            <person name="Murali S."/>
            <person name="Gordon D."/>
            <person name="Cantsilieris S."/>
            <person name="Munson K."/>
            <person name="Nelson B."/>
            <person name="Raja A."/>
            <person name="Underwood J."/>
            <person name="Diekhans M."/>
            <person name="Fiddes I."/>
            <person name="Haussler D."/>
            <person name="Eichler E."/>
        </authorList>
    </citation>
    <scope>NUCLEOTIDE SEQUENCE [LARGE SCALE GENOMIC DNA]</scope>
    <source>
        <strain evidence="23">Yerkes chimp pedigree #C0471</strain>
    </source>
</reference>
<feature type="domain" description="PH" evidence="20">
    <location>
        <begin position="2271"/>
        <end position="2373"/>
    </location>
</feature>
<name>A0A2J8L5Y9_PANTR</name>
<keyword evidence="11" id="KW-0862">Zinc</keyword>
<dbReference type="CDD" id="cd00160">
    <property type="entry name" value="RhoGEF"/>
    <property type="match status" value="1"/>
</dbReference>
<keyword evidence="9" id="KW-0479">Metal-binding</keyword>
<feature type="coiled-coil region" evidence="18">
    <location>
        <begin position="2391"/>
        <end position="2418"/>
    </location>
</feature>
<feature type="compositionally biased region" description="Basic and acidic residues" evidence="19">
    <location>
        <begin position="1635"/>
        <end position="1648"/>
    </location>
</feature>
<feature type="compositionally biased region" description="Polar residues" evidence="19">
    <location>
        <begin position="1513"/>
        <end position="1522"/>
    </location>
</feature>
<feature type="compositionally biased region" description="Basic and acidic residues" evidence="19">
    <location>
        <begin position="2531"/>
        <end position="2542"/>
    </location>
</feature>
<feature type="region of interest" description="Disordered" evidence="19">
    <location>
        <begin position="1047"/>
        <end position="1097"/>
    </location>
</feature>
<keyword evidence="13" id="KW-0472">Membrane</keyword>
<dbReference type="Pfam" id="PF00621">
    <property type="entry name" value="RhoGEF"/>
    <property type="match status" value="1"/>
</dbReference>
<keyword evidence="8" id="KW-0344">Guanine-nucleotide releasing factor</keyword>
<dbReference type="InterPro" id="IPR046349">
    <property type="entry name" value="C1-like_sf"/>
</dbReference>
<feature type="region of interest" description="Disordered" evidence="19">
    <location>
        <begin position="1456"/>
        <end position="1479"/>
    </location>
</feature>
<dbReference type="FunFam" id="2.30.29.30:FF:000021">
    <property type="entry name" value="Rho guanine nucleotide exchange factor 2"/>
    <property type="match status" value="1"/>
</dbReference>
<evidence type="ECO:0000256" key="5">
    <source>
        <dbReference type="ARBA" id="ARBA00022481"/>
    </source>
</evidence>
<keyword evidence="6" id="KW-0963">Cytoplasm</keyword>
<feature type="region of interest" description="Disordered" evidence="19">
    <location>
        <begin position="2506"/>
        <end position="2542"/>
    </location>
</feature>
<evidence type="ECO:0000259" key="22">
    <source>
        <dbReference type="PROSITE" id="PS50081"/>
    </source>
</evidence>
<evidence type="ECO:0000256" key="15">
    <source>
        <dbReference type="ARBA" id="ARBA00064296"/>
    </source>
</evidence>
<feature type="domain" description="Phorbol-ester/DAG-type" evidence="22">
    <location>
        <begin position="1832"/>
        <end position="1879"/>
    </location>
</feature>
<feature type="region of interest" description="Disordered" evidence="19">
    <location>
        <begin position="2705"/>
        <end position="2840"/>
    </location>
</feature>
<evidence type="ECO:0000256" key="17">
    <source>
        <dbReference type="ARBA" id="ARBA00077453"/>
    </source>
</evidence>
<evidence type="ECO:0000313" key="23">
    <source>
        <dbReference type="EMBL" id="PNI42679.1"/>
    </source>
</evidence>
<feature type="region of interest" description="Disordered" evidence="19">
    <location>
        <begin position="333"/>
        <end position="429"/>
    </location>
</feature>
<dbReference type="SUPFAM" id="SSF50729">
    <property type="entry name" value="PH domain-like"/>
    <property type="match status" value="1"/>
</dbReference>
<feature type="compositionally biased region" description="Polar residues" evidence="19">
    <location>
        <begin position="1622"/>
        <end position="1633"/>
    </location>
</feature>
<dbReference type="PROSITE" id="PS00479">
    <property type="entry name" value="ZF_DAG_PE_1"/>
    <property type="match status" value="1"/>
</dbReference>
<evidence type="ECO:0000313" key="24">
    <source>
        <dbReference type="Proteomes" id="UP000236370"/>
    </source>
</evidence>
<dbReference type="GO" id="GO:0005634">
    <property type="term" value="C:nucleus"/>
    <property type="evidence" value="ECO:0007669"/>
    <property type="project" value="UniProtKB-SubCell"/>
</dbReference>
<dbReference type="SMART" id="SM00325">
    <property type="entry name" value="RhoGEF"/>
    <property type="match status" value="1"/>
</dbReference>
<protein>
    <recommendedName>
        <fullName evidence="16">A-kinase anchor protein 13</fullName>
    </recommendedName>
    <alternativeName>
        <fullName evidence="17">AKAP-Lbc</fullName>
    </alternativeName>
</protein>
<dbReference type="PROSITE" id="PS50010">
    <property type="entry name" value="DH_2"/>
    <property type="match status" value="1"/>
</dbReference>
<dbReference type="Proteomes" id="UP000236370">
    <property type="component" value="Unassembled WGS sequence"/>
</dbReference>
<evidence type="ECO:0000256" key="13">
    <source>
        <dbReference type="ARBA" id="ARBA00023136"/>
    </source>
</evidence>
<feature type="compositionally biased region" description="Polar residues" evidence="19">
    <location>
        <begin position="456"/>
        <end position="468"/>
    </location>
</feature>
<dbReference type="PANTHER" id="PTHR13944:SF18">
    <property type="entry name" value="A-KINASE ANCHOR PROTEIN 13"/>
    <property type="match status" value="1"/>
</dbReference>
<feature type="domain" description="DH" evidence="21">
    <location>
        <begin position="2034"/>
        <end position="2231"/>
    </location>
</feature>
<dbReference type="InterPro" id="IPR011993">
    <property type="entry name" value="PH-like_dom_sf"/>
</dbReference>
<comment type="subcellular location">
    <subcellularLocation>
        <location evidence="4">Cytoplasm</location>
        <location evidence="4">Cell cortex</location>
    </subcellularLocation>
    <subcellularLocation>
        <location evidence="3">Cytoplasm</location>
        <location evidence="3">Cytosol</location>
    </subcellularLocation>
    <subcellularLocation>
        <location evidence="2">Membrane</location>
        <topology evidence="2">Peripheral membrane protein</topology>
    </subcellularLocation>
    <subcellularLocation>
        <location evidence="1">Nucleus</location>
    </subcellularLocation>
</comment>
<evidence type="ECO:0000256" key="18">
    <source>
        <dbReference type="SAM" id="Coils"/>
    </source>
</evidence>
<dbReference type="PANTHER" id="PTHR13944">
    <property type="entry name" value="AGAP007712-PA"/>
    <property type="match status" value="1"/>
</dbReference>
<feature type="region of interest" description="Disordered" evidence="19">
    <location>
        <begin position="833"/>
        <end position="882"/>
    </location>
</feature>
<evidence type="ECO:0000256" key="2">
    <source>
        <dbReference type="ARBA" id="ARBA00004170"/>
    </source>
</evidence>
<dbReference type="InterPro" id="IPR051632">
    <property type="entry name" value="Rho_GEF"/>
</dbReference>
<feature type="region of interest" description="Disordered" evidence="19">
    <location>
        <begin position="1798"/>
        <end position="1834"/>
    </location>
</feature>
<dbReference type="SMART" id="SM00109">
    <property type="entry name" value="C1"/>
    <property type="match status" value="1"/>
</dbReference>
<dbReference type="EMBL" id="NBAG03000308">
    <property type="protein sequence ID" value="PNI42679.1"/>
    <property type="molecule type" value="Genomic_DNA"/>
</dbReference>
<feature type="region of interest" description="Disordered" evidence="19">
    <location>
        <begin position="661"/>
        <end position="682"/>
    </location>
</feature>
<dbReference type="FunFam" id="3.30.60.20:FF:000038">
    <property type="entry name" value="A-kinase anchor protein 13 isoform X1"/>
    <property type="match status" value="1"/>
</dbReference>
<feature type="compositionally biased region" description="Low complexity" evidence="19">
    <location>
        <begin position="1493"/>
        <end position="1503"/>
    </location>
</feature>
<feature type="region of interest" description="Disordered" evidence="19">
    <location>
        <begin position="1493"/>
        <end position="1573"/>
    </location>
</feature>
<keyword evidence="7" id="KW-0597">Phosphoprotein</keyword>
<evidence type="ECO:0000256" key="12">
    <source>
        <dbReference type="ARBA" id="ARBA00023054"/>
    </source>
</evidence>
<comment type="caution">
    <text evidence="23">The sequence shown here is derived from an EMBL/GenBank/DDBJ whole genome shotgun (WGS) entry which is preliminary data.</text>
</comment>
<dbReference type="GO" id="GO:1902531">
    <property type="term" value="P:regulation of intracellular signal transduction"/>
    <property type="evidence" value="ECO:0007669"/>
    <property type="project" value="UniProtKB-ARBA"/>
</dbReference>
<dbReference type="InterPro" id="IPR041020">
    <property type="entry name" value="PH_16"/>
</dbReference>
<feature type="compositionally biased region" description="Basic and acidic residues" evidence="19">
    <location>
        <begin position="1801"/>
        <end position="1829"/>
    </location>
</feature>
<dbReference type="SUPFAM" id="SSF48065">
    <property type="entry name" value="DBL homology domain (DH-domain)"/>
    <property type="match status" value="1"/>
</dbReference>
<dbReference type="PROSITE" id="PS50081">
    <property type="entry name" value="ZF_DAG_PE_2"/>
    <property type="match status" value="1"/>
</dbReference>
<evidence type="ECO:0000256" key="16">
    <source>
        <dbReference type="ARBA" id="ARBA00072516"/>
    </source>
</evidence>
<dbReference type="GO" id="GO:0008270">
    <property type="term" value="F:zinc ion binding"/>
    <property type="evidence" value="ECO:0007669"/>
    <property type="project" value="UniProtKB-KW"/>
</dbReference>
<dbReference type="Gene3D" id="1.20.900.10">
    <property type="entry name" value="Dbl homology (DH) domain"/>
    <property type="match status" value="1"/>
</dbReference>
<gene>
    <name evidence="23" type="ORF">CK820_G0032220</name>
</gene>
<feature type="region of interest" description="Disordered" evidence="19">
    <location>
        <begin position="968"/>
        <end position="992"/>
    </location>
</feature>
<dbReference type="InterPro" id="IPR001849">
    <property type="entry name" value="PH_domain"/>
</dbReference>
<evidence type="ECO:0000256" key="9">
    <source>
        <dbReference type="ARBA" id="ARBA00022723"/>
    </source>
</evidence>
<feature type="compositionally biased region" description="Basic and acidic residues" evidence="19">
    <location>
        <begin position="590"/>
        <end position="606"/>
    </location>
</feature>
<evidence type="ECO:0000256" key="7">
    <source>
        <dbReference type="ARBA" id="ARBA00022553"/>
    </source>
</evidence>
<proteinExistence type="predicted"/>